<dbReference type="SMART" id="SM01040">
    <property type="entry name" value="Bro-N"/>
    <property type="match status" value="1"/>
</dbReference>
<reference evidence="2" key="2">
    <citation type="submission" date="2020-11" db="EMBL/GenBank/DDBJ databases">
        <authorList>
            <consortium name="NCBI Pathogen Detection Project"/>
        </authorList>
    </citation>
    <scope>NUCLEOTIDE SEQUENCE</scope>
    <source>
        <strain evidence="2">R404</strain>
    </source>
</reference>
<name>A0AAN5RG09_KLEOX</name>
<evidence type="ECO:0000313" key="2">
    <source>
        <dbReference type="EMBL" id="HAT1684333.1"/>
    </source>
</evidence>
<proteinExistence type="predicted"/>
<dbReference type="Pfam" id="PF02498">
    <property type="entry name" value="Bro-N"/>
    <property type="match status" value="1"/>
</dbReference>
<evidence type="ECO:0000259" key="1">
    <source>
        <dbReference type="PROSITE" id="PS51750"/>
    </source>
</evidence>
<dbReference type="PROSITE" id="PS51750">
    <property type="entry name" value="BRO_N"/>
    <property type="match status" value="1"/>
</dbReference>
<sequence>MPNQLVFKSHTLEAIDHEGKLWFTAATLASALEYSRGDKITQIYNRNADEFTPCMTTVFENLNLRFSGKSSGYSNLKTKMRVFSLRGAHLIAMFASTPVAKEFRRWLLDLIEKESSVPQSSTVIAPHRECLPKMVYNHRSKYNPYRAYVTDNGKSVYVGCYPSVEEAVAAQQRYFNTGEVKRIQEISDSEKEMFIGNLQAILHNFRRIDEIWRAQLRPALEAMDSKLVYLLFDRFNDSMAVLPTIESRVGRYVPPKLPR</sequence>
<dbReference type="InterPro" id="IPR003497">
    <property type="entry name" value="BRO_N_domain"/>
</dbReference>
<accession>A0AAN5RG09</accession>
<evidence type="ECO:0000313" key="3">
    <source>
        <dbReference type="Proteomes" id="UP000856143"/>
    </source>
</evidence>
<feature type="domain" description="Bro-N" evidence="1">
    <location>
        <begin position="1"/>
        <end position="124"/>
    </location>
</feature>
<organism evidence="2 3">
    <name type="scientific">Klebsiella oxytoca</name>
    <dbReference type="NCBI Taxonomy" id="571"/>
    <lineage>
        <taxon>Bacteria</taxon>
        <taxon>Pseudomonadati</taxon>
        <taxon>Pseudomonadota</taxon>
        <taxon>Gammaproteobacteria</taxon>
        <taxon>Enterobacterales</taxon>
        <taxon>Enterobacteriaceae</taxon>
        <taxon>Klebsiella/Raoultella group</taxon>
        <taxon>Klebsiella</taxon>
    </lineage>
</organism>
<reference evidence="2" key="1">
    <citation type="journal article" date="2018" name="Genome Biol.">
        <title>SKESA: strategic k-mer extension for scrupulous assemblies.</title>
        <authorList>
            <person name="Souvorov A."/>
            <person name="Agarwala R."/>
            <person name="Lipman D.J."/>
        </authorList>
    </citation>
    <scope>NUCLEOTIDE SEQUENCE</scope>
    <source>
        <strain evidence="2">R404</strain>
    </source>
</reference>
<dbReference type="AlphaFoldDB" id="A0AAN5RG09"/>
<gene>
    <name evidence="2" type="ORF">I8Y21_005117</name>
</gene>
<comment type="caution">
    <text evidence="2">The sequence shown here is derived from an EMBL/GenBank/DDBJ whole genome shotgun (WGS) entry which is preliminary data.</text>
</comment>
<protein>
    <submittedName>
        <fullName evidence="2">Transcriptional regulator</fullName>
    </submittedName>
</protein>
<dbReference type="Proteomes" id="UP000856143">
    <property type="component" value="Unassembled WGS sequence"/>
</dbReference>
<dbReference type="EMBL" id="DACSEO010000094">
    <property type="protein sequence ID" value="HAT1684333.1"/>
    <property type="molecule type" value="Genomic_DNA"/>
</dbReference>